<dbReference type="EMBL" id="EU652770">
    <property type="protein sequence ID" value="ACF42009.1"/>
    <property type="molecule type" value="Genomic_DNA"/>
</dbReference>
<name>B4YQD9_9CAUD</name>
<protein>
    <submittedName>
        <fullName evidence="1">Uncharacterized protein</fullName>
    </submittedName>
</protein>
<accession>B4YQD9</accession>
<sequence>MNTTETYTKDGLINPMSFKGKAEAVDYYVYCENLPVIDPSELDDELFIPEIIAMVNKRRMGLRQKAMAVYGD</sequence>
<organism evidence="1 2">
    <name type="scientific">Morganella phage MmP1</name>
    <dbReference type="NCBI Taxonomy" id="526118"/>
    <lineage>
        <taxon>Viruses</taxon>
        <taxon>Duplodnaviria</taxon>
        <taxon>Heunggongvirae</taxon>
        <taxon>Uroviricota</taxon>
        <taxon>Caudoviricetes</taxon>
        <taxon>Autographivirales</taxon>
        <taxon>Autotranscriptaviridae</taxon>
        <taxon>Studiervirinae</taxon>
        <taxon>Minipunavirus</taxon>
        <taxon>Minipunavirus MmP1</taxon>
    </lineage>
</organism>
<dbReference type="Proteomes" id="UP000001864">
    <property type="component" value="Segment"/>
</dbReference>
<evidence type="ECO:0000313" key="1">
    <source>
        <dbReference type="EMBL" id="ACF42009.1"/>
    </source>
</evidence>
<dbReference type="RefSeq" id="YP_002048630.1">
    <property type="nucleotide sequence ID" value="NC_011085.3"/>
</dbReference>
<dbReference type="GeneID" id="8640937"/>
<evidence type="ECO:0000313" key="2">
    <source>
        <dbReference type="Proteomes" id="UP000001864"/>
    </source>
</evidence>
<reference evidence="1 2" key="1">
    <citation type="journal article" date="2010" name="Genomics">
        <title>Identification of lytic bacteriophage MmP1, assigned to a new member of T7-like phages infecting Morganella morganii.</title>
        <authorList>
            <person name="Zhu J."/>
            <person name="Rao X."/>
            <person name="Tan Y."/>
            <person name="Xiong K."/>
            <person name="Hu Z."/>
            <person name="Chen Z."/>
            <person name="Jin X."/>
            <person name="Li S."/>
            <person name="Chen Y."/>
            <person name="Hu F."/>
        </authorList>
    </citation>
    <scope>NUCLEOTIDE SEQUENCE [LARGE SCALE GENOMIC DNA]</scope>
</reference>
<dbReference type="OrthoDB" id="41731at10239"/>
<gene>
    <name evidence="1" type="ORF">MmP1_gp08</name>
</gene>
<keyword evidence="2" id="KW-1185">Reference proteome</keyword>
<proteinExistence type="predicted"/>
<dbReference type="KEGG" id="vg:8640937"/>